<keyword evidence="1" id="KW-0949">S-adenosyl-L-methionine</keyword>
<evidence type="ECO:0000256" key="3">
    <source>
        <dbReference type="ARBA" id="ARBA00023004"/>
    </source>
</evidence>
<dbReference type="GO" id="GO:0046872">
    <property type="term" value="F:metal ion binding"/>
    <property type="evidence" value="ECO:0007669"/>
    <property type="project" value="UniProtKB-KW"/>
</dbReference>
<dbReference type="InterPro" id="IPR013785">
    <property type="entry name" value="Aldolase_TIM"/>
</dbReference>
<dbReference type="PANTHER" id="PTHR11228">
    <property type="entry name" value="RADICAL SAM DOMAIN PROTEIN"/>
    <property type="match status" value="1"/>
</dbReference>
<sequence>MEIMGRGLKQILQESPCYFHIFSKFLAYRLFGKKSPLYGSADIINVCNLHCTHCYWWLNRKENEEMTLEEWKEVIDSKFKKQHVFIITLVGGEPTLRPDVVELFIKEFPKRVCLVTNGTKPLKKYNDIYFYWISIDGTQEIHDKIRGHGAYSATRKNVMDYVQKNGSKAYKDIWITMTINSLNYHTVSDVIKEWRQYSNKIGFQFHTPFAKGDPLWMPFGPERTQVIDNIISMKNKYPDYIINPTKQLELMKKNWGGHGTTPIDCPTWAILSVDHMGREKRPCCIGSAEKDSMKPICEDCGLGCYSVLVGYGFRG</sequence>
<protein>
    <submittedName>
        <fullName evidence="6">Fe-S oxidoreductase</fullName>
    </submittedName>
</protein>
<evidence type="ECO:0000256" key="2">
    <source>
        <dbReference type="ARBA" id="ARBA00022723"/>
    </source>
</evidence>
<dbReference type="PROSITE" id="PS51918">
    <property type="entry name" value="RADICAL_SAM"/>
    <property type="match status" value="1"/>
</dbReference>
<evidence type="ECO:0000313" key="7">
    <source>
        <dbReference type="Proteomes" id="UP000655759"/>
    </source>
</evidence>
<comment type="caution">
    <text evidence="6">The sequence shown here is derived from an EMBL/GenBank/DDBJ whole genome shotgun (WGS) entry which is preliminary data.</text>
</comment>
<dbReference type="Gene3D" id="3.20.20.70">
    <property type="entry name" value="Aldolase class I"/>
    <property type="match status" value="1"/>
</dbReference>
<dbReference type="Pfam" id="PF04055">
    <property type="entry name" value="Radical_SAM"/>
    <property type="match status" value="1"/>
</dbReference>
<feature type="domain" description="Radical SAM core" evidence="5">
    <location>
        <begin position="33"/>
        <end position="239"/>
    </location>
</feature>
<dbReference type="RefSeq" id="WP_205099676.1">
    <property type="nucleotide sequence ID" value="NZ_CAJNAQ010000005.1"/>
</dbReference>
<dbReference type="AlphaFoldDB" id="A0A812F4I8"/>
<organism evidence="6 7">
    <name type="scientific">Candidatus Nitrosotenuis uzonensis</name>
    <dbReference type="NCBI Taxonomy" id="1407055"/>
    <lineage>
        <taxon>Archaea</taxon>
        <taxon>Nitrososphaerota</taxon>
        <taxon>Candidatus Nitrosotenuis</taxon>
    </lineage>
</organism>
<evidence type="ECO:0000256" key="4">
    <source>
        <dbReference type="ARBA" id="ARBA00023014"/>
    </source>
</evidence>
<keyword evidence="2" id="KW-0479">Metal-binding</keyword>
<evidence type="ECO:0000313" key="6">
    <source>
        <dbReference type="EMBL" id="CAE6496938.1"/>
    </source>
</evidence>
<dbReference type="SFLD" id="SFLDG01067">
    <property type="entry name" value="SPASM/twitch_domain_containing"/>
    <property type="match status" value="1"/>
</dbReference>
<name>A0A812F4I8_9ARCH</name>
<dbReference type="GO" id="GO:0051536">
    <property type="term" value="F:iron-sulfur cluster binding"/>
    <property type="evidence" value="ECO:0007669"/>
    <property type="project" value="UniProtKB-KW"/>
</dbReference>
<proteinExistence type="predicted"/>
<gene>
    <name evidence="6" type="ORF">NUZ5A_50607</name>
</gene>
<dbReference type="InterPro" id="IPR050377">
    <property type="entry name" value="Radical_SAM_PqqE_MftC-like"/>
</dbReference>
<dbReference type="InterPro" id="IPR058240">
    <property type="entry name" value="rSAM_sf"/>
</dbReference>
<dbReference type="GO" id="GO:0003824">
    <property type="term" value="F:catalytic activity"/>
    <property type="evidence" value="ECO:0007669"/>
    <property type="project" value="InterPro"/>
</dbReference>
<evidence type="ECO:0000259" key="5">
    <source>
        <dbReference type="PROSITE" id="PS51918"/>
    </source>
</evidence>
<reference evidence="6" key="1">
    <citation type="submission" date="2021-02" db="EMBL/GenBank/DDBJ databases">
        <authorList>
            <person name="Han P."/>
        </authorList>
    </citation>
    <scope>NUCLEOTIDE SEQUENCE</scope>
    <source>
        <strain evidence="6">Candidatus Nitrosotenuis uzonensis 5A</strain>
    </source>
</reference>
<dbReference type="PANTHER" id="PTHR11228:SF7">
    <property type="entry name" value="PQQA PEPTIDE CYCLASE"/>
    <property type="match status" value="1"/>
</dbReference>
<accession>A0A812F4I8</accession>
<dbReference type="Proteomes" id="UP000655759">
    <property type="component" value="Unassembled WGS sequence"/>
</dbReference>
<dbReference type="EMBL" id="CAJNAQ010000005">
    <property type="protein sequence ID" value="CAE6496938.1"/>
    <property type="molecule type" value="Genomic_DNA"/>
</dbReference>
<dbReference type="CDD" id="cd01335">
    <property type="entry name" value="Radical_SAM"/>
    <property type="match status" value="1"/>
</dbReference>
<keyword evidence="4" id="KW-0411">Iron-sulfur</keyword>
<dbReference type="SFLD" id="SFLDS00029">
    <property type="entry name" value="Radical_SAM"/>
    <property type="match status" value="1"/>
</dbReference>
<evidence type="ECO:0000256" key="1">
    <source>
        <dbReference type="ARBA" id="ARBA00022691"/>
    </source>
</evidence>
<keyword evidence="3" id="KW-0408">Iron</keyword>
<dbReference type="SUPFAM" id="SSF102114">
    <property type="entry name" value="Radical SAM enzymes"/>
    <property type="match status" value="1"/>
</dbReference>
<dbReference type="InterPro" id="IPR007197">
    <property type="entry name" value="rSAM"/>
</dbReference>